<proteinExistence type="predicted"/>
<accession>A0ABN9L694</accession>
<sequence>MKVRVMSLASSVSSCHLISTFLVFIVYSSPSRDVGPSLGLKKSSSLESLQTAVAEVTLNGDIPFHRPRPRIIRGRGCNESFRAAIDKSYDKPPVDDDDEGMETLEEDTEESSRSGRESVSTASDQPSHSLERQINGSDKTERKKDKSGKEKKKDRDKDKGKTKKGGMLKGLGDMFRGTKCDLEERFLTIYWIQIRVMLSPCYGDLCSVLSSSLLLSLTLKEGRKEQRKQRTGGYIGAYLQHSRML</sequence>
<dbReference type="InterPro" id="IPR052213">
    <property type="entry name" value="PAR3"/>
</dbReference>
<dbReference type="Proteomes" id="UP001176940">
    <property type="component" value="Unassembled WGS sequence"/>
</dbReference>
<feature type="region of interest" description="Disordered" evidence="1">
    <location>
        <begin position="83"/>
        <end position="167"/>
    </location>
</feature>
<dbReference type="PANTHER" id="PTHR16484">
    <property type="entry name" value="PARTITIONING DEFECTIVE 3 RELATED"/>
    <property type="match status" value="1"/>
</dbReference>
<protein>
    <submittedName>
        <fullName evidence="2">Uncharacterized protein</fullName>
    </submittedName>
</protein>
<gene>
    <name evidence="2" type="ORF">RIMI_LOCUS5846835</name>
</gene>
<dbReference type="PANTHER" id="PTHR16484:SF10">
    <property type="entry name" value="PARTITIONING DEFECTIVE 3 HOMOLOG"/>
    <property type="match status" value="1"/>
</dbReference>
<dbReference type="EMBL" id="CAUEEQ010010215">
    <property type="protein sequence ID" value="CAJ0934215.1"/>
    <property type="molecule type" value="Genomic_DNA"/>
</dbReference>
<feature type="compositionally biased region" description="Basic and acidic residues" evidence="1">
    <location>
        <begin position="138"/>
        <end position="159"/>
    </location>
</feature>
<evidence type="ECO:0000313" key="3">
    <source>
        <dbReference type="Proteomes" id="UP001176940"/>
    </source>
</evidence>
<keyword evidence="3" id="KW-1185">Reference proteome</keyword>
<feature type="compositionally biased region" description="Basic and acidic residues" evidence="1">
    <location>
        <begin position="84"/>
        <end position="94"/>
    </location>
</feature>
<organism evidence="2 3">
    <name type="scientific">Ranitomeya imitator</name>
    <name type="common">mimic poison frog</name>
    <dbReference type="NCBI Taxonomy" id="111125"/>
    <lineage>
        <taxon>Eukaryota</taxon>
        <taxon>Metazoa</taxon>
        <taxon>Chordata</taxon>
        <taxon>Craniata</taxon>
        <taxon>Vertebrata</taxon>
        <taxon>Euteleostomi</taxon>
        <taxon>Amphibia</taxon>
        <taxon>Batrachia</taxon>
        <taxon>Anura</taxon>
        <taxon>Neobatrachia</taxon>
        <taxon>Hyloidea</taxon>
        <taxon>Dendrobatidae</taxon>
        <taxon>Dendrobatinae</taxon>
        <taxon>Ranitomeya</taxon>
    </lineage>
</organism>
<feature type="compositionally biased region" description="Polar residues" evidence="1">
    <location>
        <begin position="124"/>
        <end position="137"/>
    </location>
</feature>
<evidence type="ECO:0000256" key="1">
    <source>
        <dbReference type="SAM" id="MobiDB-lite"/>
    </source>
</evidence>
<reference evidence="2" key="1">
    <citation type="submission" date="2023-07" db="EMBL/GenBank/DDBJ databases">
        <authorList>
            <person name="Stuckert A."/>
        </authorList>
    </citation>
    <scope>NUCLEOTIDE SEQUENCE</scope>
</reference>
<feature type="compositionally biased region" description="Acidic residues" evidence="1">
    <location>
        <begin position="95"/>
        <end position="109"/>
    </location>
</feature>
<comment type="caution">
    <text evidence="2">The sequence shown here is derived from an EMBL/GenBank/DDBJ whole genome shotgun (WGS) entry which is preliminary data.</text>
</comment>
<evidence type="ECO:0000313" key="2">
    <source>
        <dbReference type="EMBL" id="CAJ0934215.1"/>
    </source>
</evidence>
<dbReference type="PROSITE" id="PS51257">
    <property type="entry name" value="PROKAR_LIPOPROTEIN"/>
    <property type="match status" value="1"/>
</dbReference>
<name>A0ABN9L694_9NEOB</name>